<protein>
    <submittedName>
        <fullName evidence="2">Uncharacterized protein</fullName>
    </submittedName>
</protein>
<accession>A0A5B7ELQ7</accession>
<name>A0A5B7ELQ7_PORTR</name>
<sequence length="71" mass="7682">MESTESENSEDYLPVKSDTFPSIANDSPDASYRCETLHHSAVIGRLVSANNTYSESEMIVLTGRVGGETGK</sequence>
<organism evidence="2 3">
    <name type="scientific">Portunus trituberculatus</name>
    <name type="common">Swimming crab</name>
    <name type="synonym">Neptunus trituberculatus</name>
    <dbReference type="NCBI Taxonomy" id="210409"/>
    <lineage>
        <taxon>Eukaryota</taxon>
        <taxon>Metazoa</taxon>
        <taxon>Ecdysozoa</taxon>
        <taxon>Arthropoda</taxon>
        <taxon>Crustacea</taxon>
        <taxon>Multicrustacea</taxon>
        <taxon>Malacostraca</taxon>
        <taxon>Eumalacostraca</taxon>
        <taxon>Eucarida</taxon>
        <taxon>Decapoda</taxon>
        <taxon>Pleocyemata</taxon>
        <taxon>Brachyura</taxon>
        <taxon>Eubrachyura</taxon>
        <taxon>Portunoidea</taxon>
        <taxon>Portunidae</taxon>
        <taxon>Portuninae</taxon>
        <taxon>Portunus</taxon>
    </lineage>
</organism>
<keyword evidence="3" id="KW-1185">Reference proteome</keyword>
<dbReference type="EMBL" id="VSRR010003269">
    <property type="protein sequence ID" value="MPC35411.1"/>
    <property type="molecule type" value="Genomic_DNA"/>
</dbReference>
<feature type="compositionally biased region" description="Acidic residues" evidence="1">
    <location>
        <begin position="1"/>
        <end position="10"/>
    </location>
</feature>
<proteinExistence type="predicted"/>
<evidence type="ECO:0000256" key="1">
    <source>
        <dbReference type="SAM" id="MobiDB-lite"/>
    </source>
</evidence>
<evidence type="ECO:0000313" key="3">
    <source>
        <dbReference type="Proteomes" id="UP000324222"/>
    </source>
</evidence>
<comment type="caution">
    <text evidence="2">The sequence shown here is derived from an EMBL/GenBank/DDBJ whole genome shotgun (WGS) entry which is preliminary data.</text>
</comment>
<dbReference type="AlphaFoldDB" id="A0A5B7ELQ7"/>
<gene>
    <name evidence="2" type="ORF">E2C01_028833</name>
</gene>
<feature type="region of interest" description="Disordered" evidence="1">
    <location>
        <begin position="1"/>
        <end position="27"/>
    </location>
</feature>
<evidence type="ECO:0000313" key="2">
    <source>
        <dbReference type="EMBL" id="MPC35411.1"/>
    </source>
</evidence>
<dbReference type="Proteomes" id="UP000324222">
    <property type="component" value="Unassembled WGS sequence"/>
</dbReference>
<reference evidence="2 3" key="1">
    <citation type="submission" date="2019-05" db="EMBL/GenBank/DDBJ databases">
        <title>Another draft genome of Portunus trituberculatus and its Hox gene families provides insights of decapod evolution.</title>
        <authorList>
            <person name="Jeong J.-H."/>
            <person name="Song I."/>
            <person name="Kim S."/>
            <person name="Choi T."/>
            <person name="Kim D."/>
            <person name="Ryu S."/>
            <person name="Kim W."/>
        </authorList>
    </citation>
    <scope>NUCLEOTIDE SEQUENCE [LARGE SCALE GENOMIC DNA]</scope>
    <source>
        <tissue evidence="2">Muscle</tissue>
    </source>
</reference>